<organism evidence="2 3">
    <name type="scientific">Mycolicibacterium moriokaense</name>
    <dbReference type="NCBI Taxonomy" id="39691"/>
    <lineage>
        <taxon>Bacteria</taxon>
        <taxon>Bacillati</taxon>
        <taxon>Actinomycetota</taxon>
        <taxon>Actinomycetes</taxon>
        <taxon>Mycobacteriales</taxon>
        <taxon>Mycobacteriaceae</taxon>
        <taxon>Mycolicibacterium</taxon>
    </lineage>
</organism>
<keyword evidence="1" id="KW-1133">Transmembrane helix</keyword>
<evidence type="ECO:0000313" key="3">
    <source>
        <dbReference type="Proteomes" id="UP000247781"/>
    </source>
</evidence>
<keyword evidence="1" id="KW-0472">Membrane</keyword>
<keyword evidence="1" id="KW-0812">Transmembrane</keyword>
<comment type="caution">
    <text evidence="2">The sequence shown here is derived from an EMBL/GenBank/DDBJ whole genome shotgun (WGS) entry which is preliminary data.</text>
</comment>
<feature type="transmembrane region" description="Helical" evidence="1">
    <location>
        <begin position="41"/>
        <end position="63"/>
    </location>
</feature>
<dbReference type="Proteomes" id="UP000247781">
    <property type="component" value="Unassembled WGS sequence"/>
</dbReference>
<proteinExistence type="predicted"/>
<keyword evidence="3" id="KW-1185">Reference proteome</keyword>
<reference evidence="3" key="1">
    <citation type="submission" date="2018-05" db="EMBL/GenBank/DDBJ databases">
        <authorList>
            <person name="Deangelis K."/>
            <person name="Huntemann M."/>
            <person name="Clum A."/>
            <person name="Pillay M."/>
            <person name="Palaniappan K."/>
            <person name="Varghese N."/>
            <person name="Mikhailova N."/>
            <person name="Stamatis D."/>
            <person name="Reddy T."/>
            <person name="Daum C."/>
            <person name="Shapiro N."/>
            <person name="Ivanova N."/>
            <person name="Kyrpides N."/>
            <person name="Woyke T."/>
        </authorList>
    </citation>
    <scope>NUCLEOTIDE SEQUENCE [LARGE SCALE GENOMIC DNA]</scope>
    <source>
        <strain evidence="3">GAS496</strain>
    </source>
</reference>
<feature type="transmembrane region" description="Helical" evidence="1">
    <location>
        <begin position="107"/>
        <end position="129"/>
    </location>
</feature>
<feature type="transmembrane region" description="Helical" evidence="1">
    <location>
        <begin position="70"/>
        <end position="95"/>
    </location>
</feature>
<accession>A0A318HAS4</accession>
<evidence type="ECO:0000313" key="2">
    <source>
        <dbReference type="EMBL" id="PXX04318.1"/>
    </source>
</evidence>
<dbReference type="AlphaFoldDB" id="A0A318HAS4"/>
<protein>
    <submittedName>
        <fullName evidence="2">Uncharacterized protein</fullName>
    </submittedName>
</protein>
<gene>
    <name evidence="2" type="ORF">C8E89_12057</name>
</gene>
<evidence type="ECO:0000256" key="1">
    <source>
        <dbReference type="SAM" id="Phobius"/>
    </source>
</evidence>
<dbReference type="RefSeq" id="WP_235658505.1">
    <property type="nucleotide sequence ID" value="NZ_QJJU01000020.1"/>
</dbReference>
<name>A0A318HAS4_9MYCO</name>
<reference evidence="2 3" key="2">
    <citation type="submission" date="2018-06" db="EMBL/GenBank/DDBJ databases">
        <title>Sequencing of bacterial isolates from soil warming experiment in Harvard Forest, Massachusetts, USA.</title>
        <authorList>
            <person name="Deangelis K.PhD."/>
        </authorList>
    </citation>
    <scope>NUCLEOTIDE SEQUENCE [LARGE SCALE GENOMIC DNA]</scope>
    <source>
        <strain evidence="2 3">GAS496</strain>
    </source>
</reference>
<dbReference type="EMBL" id="QJJU01000020">
    <property type="protein sequence ID" value="PXX04318.1"/>
    <property type="molecule type" value="Genomic_DNA"/>
</dbReference>
<sequence length="165" mass="17597">MTDPGRLPCTWLGLMGDFIPVMGSFVTGEPDTAGSAAVGYVYRYIGDASGHGVAFFVVAFALGSDRWKNVYAVLSAVGFAIFPTWAGLMATVALAPHGEERMFPLNVATVVITLVGHLIFGLSLGLAILKAPRGKGRSEWPWPPLTESALVKRAIRFSRKVTSSP</sequence>